<dbReference type="InterPro" id="IPR001597">
    <property type="entry name" value="ArAA_b-elim_lyase/Thr_aldolase"/>
</dbReference>
<dbReference type="PANTHER" id="PTHR48097:SF5">
    <property type="entry name" value="LOW SPECIFICITY L-THREONINE ALDOLASE"/>
    <property type="match status" value="1"/>
</dbReference>
<accession>A0A1M5KRG2</accession>
<keyword evidence="4" id="KW-0663">Pyridoxal phosphate</keyword>
<comment type="cofactor">
    <cofactor evidence="1">
        <name>pyridoxal 5'-phosphate</name>
        <dbReference type="ChEBI" id="CHEBI:597326"/>
    </cofactor>
</comment>
<dbReference type="InterPro" id="IPR015424">
    <property type="entry name" value="PyrdxlP-dep_Trfase"/>
</dbReference>
<dbReference type="OrthoDB" id="9774495at2"/>
<dbReference type="EMBL" id="FQWM01000001">
    <property type="protein sequence ID" value="SHG55351.1"/>
    <property type="molecule type" value="Genomic_DNA"/>
</dbReference>
<dbReference type="STRING" id="870908.SAMN04488044_1052"/>
<comment type="similarity">
    <text evidence="2">Belongs to the threonine aldolase family.</text>
</comment>
<protein>
    <submittedName>
        <fullName evidence="6">L-threonine aldolase</fullName>
    </submittedName>
</protein>
<dbReference type="InterPro" id="IPR015421">
    <property type="entry name" value="PyrdxlP-dep_Trfase_major"/>
</dbReference>
<dbReference type="RefSeq" id="WP_072791320.1">
    <property type="nucleotide sequence ID" value="NZ_FQWM01000001.1"/>
</dbReference>
<dbReference type="InterPro" id="IPR015422">
    <property type="entry name" value="PyrdxlP-dep_Trfase_small"/>
</dbReference>
<reference evidence="7" key="1">
    <citation type="submission" date="2016-11" db="EMBL/GenBank/DDBJ databases">
        <authorList>
            <person name="Varghese N."/>
            <person name="Submissions S."/>
        </authorList>
    </citation>
    <scope>NUCLEOTIDE SEQUENCE [LARGE SCALE GENOMIC DNA]</scope>
    <source>
        <strain evidence="7">DSM 28223</strain>
    </source>
</reference>
<evidence type="ECO:0000313" key="6">
    <source>
        <dbReference type="EMBL" id="SHG55351.1"/>
    </source>
</evidence>
<name>A0A1M5KRG2_9RHOB</name>
<proteinExistence type="inferred from homology"/>
<dbReference type="Gene3D" id="3.40.640.10">
    <property type="entry name" value="Type I PLP-dependent aspartate aminotransferase-like (Major domain)"/>
    <property type="match status" value="1"/>
</dbReference>
<dbReference type="Gene3D" id="3.90.1150.10">
    <property type="entry name" value="Aspartate Aminotransferase, domain 1"/>
    <property type="match status" value="1"/>
</dbReference>
<evidence type="ECO:0000256" key="3">
    <source>
        <dbReference type="ARBA" id="ARBA00011881"/>
    </source>
</evidence>
<dbReference type="Proteomes" id="UP000184211">
    <property type="component" value="Unassembled WGS sequence"/>
</dbReference>
<dbReference type="PANTHER" id="PTHR48097">
    <property type="entry name" value="L-THREONINE ALDOLASE-RELATED"/>
    <property type="match status" value="1"/>
</dbReference>
<organism evidence="6 7">
    <name type="scientific">Cognatishimia maritima</name>
    <dbReference type="NCBI Taxonomy" id="870908"/>
    <lineage>
        <taxon>Bacteria</taxon>
        <taxon>Pseudomonadati</taxon>
        <taxon>Pseudomonadota</taxon>
        <taxon>Alphaproteobacteria</taxon>
        <taxon>Rhodobacterales</taxon>
        <taxon>Paracoccaceae</taxon>
        <taxon>Cognatishimia</taxon>
    </lineage>
</organism>
<comment type="subunit">
    <text evidence="3">Homotetramer.</text>
</comment>
<evidence type="ECO:0000256" key="4">
    <source>
        <dbReference type="ARBA" id="ARBA00022898"/>
    </source>
</evidence>
<evidence type="ECO:0000256" key="1">
    <source>
        <dbReference type="ARBA" id="ARBA00001933"/>
    </source>
</evidence>
<evidence type="ECO:0000256" key="2">
    <source>
        <dbReference type="ARBA" id="ARBA00006966"/>
    </source>
</evidence>
<dbReference type="Pfam" id="PF01212">
    <property type="entry name" value="Beta_elim_lyase"/>
    <property type="match status" value="1"/>
</dbReference>
<dbReference type="GO" id="GO:0016829">
    <property type="term" value="F:lyase activity"/>
    <property type="evidence" value="ECO:0007669"/>
    <property type="project" value="InterPro"/>
</dbReference>
<feature type="domain" description="Aromatic amino acid beta-eliminating lyase/threonine aldolase" evidence="5">
    <location>
        <begin position="3"/>
        <end position="289"/>
    </location>
</feature>
<dbReference type="SUPFAM" id="SSF53383">
    <property type="entry name" value="PLP-dependent transferases"/>
    <property type="match status" value="1"/>
</dbReference>
<keyword evidence="7" id="KW-1185">Reference proteome</keyword>
<dbReference type="GO" id="GO:0006520">
    <property type="term" value="P:amino acid metabolic process"/>
    <property type="evidence" value="ECO:0007669"/>
    <property type="project" value="InterPro"/>
</dbReference>
<evidence type="ECO:0000259" key="5">
    <source>
        <dbReference type="Pfam" id="PF01212"/>
    </source>
</evidence>
<sequence>MHFASDNAGIAHPTVIQAIVEANEGYALGYGQDDLTKAAVAQVRAAFEAPEAAVYFLPTGTAANALALACLTRPYETIFCAPMAHIQEDECGAPEFFSGAKLTLVGTEDKITPKALRAAIDQCVTRGFQGVRPGALSLSQVTEFGQVYTLDEIRALTEIAHKAGIPTHMDGARFAHACVALGVSAAEMSRQSGIDAVSFGATKNGCLGVEAMVLFDPARADELEARRKRGGHLLSKQRFLSAQMLAYLIDDLWLTLASQANVKAAALAKQLSEIDGVSLAYPCEANMIFAHFSRPKWDTIKVSGAKVTLVSEESDQVMLRLVCDWALPEDDIERFLKLLR</sequence>
<gene>
    <name evidence="6" type="ORF">SAMN04488044_1052</name>
</gene>
<dbReference type="AlphaFoldDB" id="A0A1M5KRG2"/>
<evidence type="ECO:0000313" key="7">
    <source>
        <dbReference type="Proteomes" id="UP000184211"/>
    </source>
</evidence>